<dbReference type="InterPro" id="IPR003604">
    <property type="entry name" value="Matrin/U1-like-C_Znf_C2H2"/>
</dbReference>
<dbReference type="SMART" id="SM00355">
    <property type="entry name" value="ZnF_C2H2"/>
    <property type="match status" value="2"/>
</dbReference>
<organism evidence="2 3">
    <name type="scientific">Liquidambar formosana</name>
    <name type="common">Formosan gum</name>
    <dbReference type="NCBI Taxonomy" id="63359"/>
    <lineage>
        <taxon>Eukaryota</taxon>
        <taxon>Viridiplantae</taxon>
        <taxon>Streptophyta</taxon>
        <taxon>Embryophyta</taxon>
        <taxon>Tracheophyta</taxon>
        <taxon>Spermatophyta</taxon>
        <taxon>Magnoliopsida</taxon>
        <taxon>eudicotyledons</taxon>
        <taxon>Gunneridae</taxon>
        <taxon>Pentapetalae</taxon>
        <taxon>Saxifragales</taxon>
        <taxon>Altingiaceae</taxon>
        <taxon>Liquidambar</taxon>
    </lineage>
</organism>
<comment type="caution">
    <text evidence="2">The sequence shown here is derived from an EMBL/GenBank/DDBJ whole genome shotgun (WGS) entry which is preliminary data.</text>
</comment>
<dbReference type="Gene3D" id="3.30.160.60">
    <property type="entry name" value="Classic Zinc Finger"/>
    <property type="match status" value="1"/>
</dbReference>
<dbReference type="SUPFAM" id="SSF57667">
    <property type="entry name" value="beta-beta-alpha zinc fingers"/>
    <property type="match status" value="2"/>
</dbReference>
<dbReference type="GO" id="GO:0003676">
    <property type="term" value="F:nucleic acid binding"/>
    <property type="evidence" value="ECO:0007669"/>
    <property type="project" value="InterPro"/>
</dbReference>
<dbReference type="PROSITE" id="PS00028">
    <property type="entry name" value="ZINC_FINGER_C2H2_1"/>
    <property type="match status" value="1"/>
</dbReference>
<dbReference type="SMART" id="SM00451">
    <property type="entry name" value="ZnF_U1"/>
    <property type="match status" value="2"/>
</dbReference>
<evidence type="ECO:0000259" key="1">
    <source>
        <dbReference type="PROSITE" id="PS00028"/>
    </source>
</evidence>
<gene>
    <name evidence="2" type="ORF">L1049_005854</name>
</gene>
<evidence type="ECO:0000313" key="2">
    <source>
        <dbReference type="EMBL" id="KAK9276323.1"/>
    </source>
</evidence>
<name>A0AAP0WSH0_LIQFO</name>
<dbReference type="Pfam" id="PF12874">
    <property type="entry name" value="zf-met"/>
    <property type="match status" value="2"/>
</dbReference>
<dbReference type="EMBL" id="JBBPBK010000010">
    <property type="protein sequence ID" value="KAK9276323.1"/>
    <property type="molecule type" value="Genomic_DNA"/>
</dbReference>
<dbReference type="GO" id="GO:0008270">
    <property type="term" value="F:zinc ion binding"/>
    <property type="evidence" value="ECO:0007669"/>
    <property type="project" value="InterPro"/>
</dbReference>
<feature type="domain" description="C2H2-type" evidence="1">
    <location>
        <begin position="89"/>
        <end position="111"/>
    </location>
</feature>
<reference evidence="2 3" key="1">
    <citation type="journal article" date="2024" name="Plant J.">
        <title>Genome sequences and population genomics reveal climatic adaptation and genomic divergence between two closely related sweetgum species.</title>
        <authorList>
            <person name="Xu W.Q."/>
            <person name="Ren C.Q."/>
            <person name="Zhang X.Y."/>
            <person name="Comes H.P."/>
            <person name="Liu X.H."/>
            <person name="Li Y.G."/>
            <person name="Kettle C.J."/>
            <person name="Jalonen R."/>
            <person name="Gaisberger H."/>
            <person name="Ma Y.Z."/>
            <person name="Qiu Y.X."/>
        </authorList>
    </citation>
    <scope>NUCLEOTIDE SEQUENCE [LARGE SCALE GENOMIC DNA]</scope>
    <source>
        <strain evidence="2">Hangzhou</strain>
    </source>
</reference>
<dbReference type="InterPro" id="IPR013087">
    <property type="entry name" value="Znf_C2H2_type"/>
</dbReference>
<dbReference type="InterPro" id="IPR036236">
    <property type="entry name" value="Znf_C2H2_sf"/>
</dbReference>
<dbReference type="AlphaFoldDB" id="A0AAP0WSH0"/>
<dbReference type="PANTHER" id="PTHR47487:SF12">
    <property type="entry name" value="GLUTENIN, HIGH MOLECULAR WEIGHT SUBUNIT DX5-LIKE"/>
    <property type="match status" value="1"/>
</dbReference>
<accession>A0AAP0WSH0</accession>
<evidence type="ECO:0000313" key="3">
    <source>
        <dbReference type="Proteomes" id="UP001415857"/>
    </source>
</evidence>
<protein>
    <recommendedName>
        <fullName evidence="1">C2H2-type domain-containing protein</fullName>
    </recommendedName>
</protein>
<dbReference type="Proteomes" id="UP001415857">
    <property type="component" value="Unassembled WGS sequence"/>
</dbReference>
<dbReference type="PANTHER" id="PTHR47487">
    <property type="entry name" value="OS06G0651300 PROTEIN-RELATED"/>
    <property type="match status" value="1"/>
</dbReference>
<proteinExistence type="predicted"/>
<sequence length="185" mass="21027">MAEEMTTPNVMSVEVAIKRELEYRRKMEALQFQLQDSQRAAIPSQEPPLNVLGIKRKAPASNLQSFPPPQPRPSCSRQPFQNRPVSLVCQACQETFSSVVCLKKHCEGPKHKFNLIRMKINHVSNPLWCKLCKVSCSSVNTLEQHLIGKKHGACLQGMEDAKTAREEKSEVANINWEKLEWEMVS</sequence>
<keyword evidence="3" id="KW-1185">Reference proteome</keyword>